<feature type="coiled-coil region" evidence="1">
    <location>
        <begin position="127"/>
        <end position="154"/>
    </location>
</feature>
<keyword evidence="1" id="KW-0175">Coiled coil</keyword>
<dbReference type="Proteomes" id="UP000218765">
    <property type="component" value="Chromosome"/>
</dbReference>
<reference evidence="3 4" key="1">
    <citation type="submission" date="2017-05" db="EMBL/GenBank/DDBJ databases">
        <title>Thiocyanate degradation by Thiohalobacter thiocyanaticus FOKN1.</title>
        <authorList>
            <person name="Oshiki M."/>
            <person name="Fukushima T."/>
            <person name="Kawano S."/>
            <person name="Nakagawa J."/>
        </authorList>
    </citation>
    <scope>NUCLEOTIDE SEQUENCE [LARGE SCALE GENOMIC DNA]</scope>
    <source>
        <strain evidence="3 4">FOKN1</strain>
    </source>
</reference>
<protein>
    <submittedName>
        <fullName evidence="3">Cobalamin biosynthesis protein</fullName>
    </submittedName>
</protein>
<accession>A0A1Z4VPE2</accession>
<sequence>MTNLLLWLLGLLEIIIVLMVIVGVLYRQNQRLQRALGSGLGGEAGATATDWSEFLQAQINRTRTRLGQMSSDGVSSPAGIRLLQLRLRLLEAERAAWDRSTPDHELFWDTLLQALPSPPGDDTASAIAVREELIQSLQERVEQYGNRVENLETFKTMFFDLKQKLSDSQELNLQVHEEITRTIPVEMQSPEMQQMLERLRAENISMGEMLEHVDKQLRSIMLQAGVSNRSGLPPRPEDKGAVESMSDMVMHIESEMAQVRDIIVGQKSRINELMLEIDSLQLELNDKNRLRQALQQLARKNADMAQTMDRLEQENRFLQEHISILHSQELFAAEQSSEKIREFENQLLAKEKALNALERKYAAMEGQYLSVFNENERLKQKSA</sequence>
<dbReference type="EMBL" id="AP018052">
    <property type="protein sequence ID" value="BAZ93375.1"/>
    <property type="molecule type" value="Genomic_DNA"/>
</dbReference>
<keyword evidence="2" id="KW-1133">Transmembrane helix</keyword>
<dbReference type="RefSeq" id="WP_096365278.1">
    <property type="nucleotide sequence ID" value="NZ_AP018052.1"/>
</dbReference>
<feature type="coiled-coil region" evidence="1">
    <location>
        <begin position="263"/>
        <end position="367"/>
    </location>
</feature>
<keyword evidence="2" id="KW-0812">Transmembrane</keyword>
<proteinExistence type="predicted"/>
<dbReference type="OrthoDB" id="9819422at2"/>
<name>A0A1Z4VPE2_9GAMM</name>
<evidence type="ECO:0000256" key="2">
    <source>
        <dbReference type="SAM" id="Phobius"/>
    </source>
</evidence>
<dbReference type="KEGG" id="ttc:FOKN1_0975"/>
<keyword evidence="4" id="KW-1185">Reference proteome</keyword>
<evidence type="ECO:0000313" key="4">
    <source>
        <dbReference type="Proteomes" id="UP000218765"/>
    </source>
</evidence>
<dbReference type="AlphaFoldDB" id="A0A1Z4VPE2"/>
<keyword evidence="2" id="KW-0472">Membrane</keyword>
<evidence type="ECO:0000256" key="1">
    <source>
        <dbReference type="SAM" id="Coils"/>
    </source>
</evidence>
<feature type="transmembrane region" description="Helical" evidence="2">
    <location>
        <begin position="6"/>
        <end position="26"/>
    </location>
</feature>
<organism evidence="3 4">
    <name type="scientific">Thiohalobacter thiocyanaticus</name>
    <dbReference type="NCBI Taxonomy" id="585455"/>
    <lineage>
        <taxon>Bacteria</taxon>
        <taxon>Pseudomonadati</taxon>
        <taxon>Pseudomonadota</taxon>
        <taxon>Gammaproteobacteria</taxon>
        <taxon>Thiohalobacterales</taxon>
        <taxon>Thiohalobacteraceae</taxon>
        <taxon>Thiohalobacter</taxon>
    </lineage>
</organism>
<gene>
    <name evidence="3" type="ORF">FOKN1_0975</name>
</gene>
<evidence type="ECO:0000313" key="3">
    <source>
        <dbReference type="EMBL" id="BAZ93375.1"/>
    </source>
</evidence>